<evidence type="ECO:0000313" key="2">
    <source>
        <dbReference type="Proteomes" id="UP000592820"/>
    </source>
</evidence>
<protein>
    <submittedName>
        <fullName evidence="1">Uncharacterized protein</fullName>
    </submittedName>
</protein>
<gene>
    <name evidence="1" type="ORF">HDG41_002974</name>
</gene>
<name>A0A7W8P168_9BURK</name>
<dbReference type="Proteomes" id="UP000592820">
    <property type="component" value="Unassembled WGS sequence"/>
</dbReference>
<reference evidence="1 2" key="1">
    <citation type="submission" date="2020-08" db="EMBL/GenBank/DDBJ databases">
        <title>Genomic Encyclopedia of Type Strains, Phase IV (KMG-V): Genome sequencing to study the core and pangenomes of soil and plant-associated prokaryotes.</title>
        <authorList>
            <person name="Whitman W."/>
        </authorList>
    </citation>
    <scope>NUCLEOTIDE SEQUENCE [LARGE SCALE GENOMIC DNA]</scope>
    <source>
        <strain evidence="1 2">JPY162</strain>
    </source>
</reference>
<dbReference type="EMBL" id="JACHDE010000004">
    <property type="protein sequence ID" value="MBB5400919.1"/>
    <property type="molecule type" value="Genomic_DNA"/>
</dbReference>
<dbReference type="AlphaFoldDB" id="A0A7W8P168"/>
<evidence type="ECO:0000313" key="1">
    <source>
        <dbReference type="EMBL" id="MBB5400919.1"/>
    </source>
</evidence>
<comment type="caution">
    <text evidence="1">The sequence shown here is derived from an EMBL/GenBank/DDBJ whole genome shotgun (WGS) entry which is preliminary data.</text>
</comment>
<sequence>MRFRITEIERIDDEPNVGGILARLAHMRNFDQLEIGLVHGPFETLVAIPVAIRLLDDDAALQQQALEYKLDIELVVFRVAHAKRDILEVAEQRHADVFVG</sequence>
<proteinExistence type="predicted"/>
<accession>A0A7W8P168</accession>
<organism evidence="1 2">
    <name type="scientific">Paraburkholderia youngii</name>
    <dbReference type="NCBI Taxonomy" id="2782701"/>
    <lineage>
        <taxon>Bacteria</taxon>
        <taxon>Pseudomonadati</taxon>
        <taxon>Pseudomonadota</taxon>
        <taxon>Betaproteobacteria</taxon>
        <taxon>Burkholderiales</taxon>
        <taxon>Burkholderiaceae</taxon>
        <taxon>Paraburkholderia</taxon>
    </lineage>
</organism>